<keyword evidence="1" id="KW-0436">Ligase</keyword>
<name>A0ACC3SND9_9PEZI</name>
<dbReference type="EC" id="6.1.1.18" evidence="1"/>
<protein>
    <submittedName>
        <fullName evidence="1">Glutaminyl-tRNA synthetase</fullName>
        <ecNumber evidence="1">6.1.1.18</ecNumber>
    </submittedName>
</protein>
<evidence type="ECO:0000313" key="1">
    <source>
        <dbReference type="EMBL" id="KAK8217358.1"/>
    </source>
</evidence>
<accession>A0ACC3SND9</accession>
<sequence>MGEADSTTKVFTLRILNFHVRGGGDSIRHSLGAPELGPCSDGAAVNNIKQGPKAIARPLDLHSRSPKEVELVYLLLRIALAYKDHLESDSMADAAGGEPPKISKRAAEKEAKKAAARAAKAAHAAKPKSDAPKAPADPNANFKQGWLRGVYNEKPVKDVHTRFPPEPNGYLHIGHAKAITVNFGFAKAYGGKCNLRFDDTNPAKEEERYFTSIKEMVSWLGFSPAKITYSSDNFDELYRLAEELIKKDKAYVCHCTAEEVNKGRGGAEHGPRSVCKHWSRPTEESLEEFRAMRDGKYEAGEAVLRMKQYLGTKPEEYAIAEEDSAEVKKSKKELKTLAENPAMWDVSAYRIKKENYHHRTGDKWRIYPTYEFTHCLCDSFEGITHSLCTVEFETLRPAYNWLLEALDHKIPGSEEKGPMQREYGRLNVEGTILSKRRIQMLVEGATIGSKAATDDAEELADAVDEVKLAEAGDDNPVENAAAAKTTGGTGRTIPPVVRDWDDPRLFTLVAIRRRGVPPGALKKFVLDLGVTKAGADTKLHILDASIRTYLERTVPRLLLVLDPIKVIIDNVPDDFVEELEVPFDPKDAAKGTHKIPFTKTIYIDRDDFREVDNPDFFRLAPGKSVGLLYVPHPLFCESFTKGPDGRVAEIRAKYGEDQPAGKARIHWVGESAAHKTPVRAEARIFNPLFKNPRPNELDWKNGGYYDNINPESEIVYPNAMIESGFHEIKQKAPWPKEEGEAEGTTGNYSVRFQGLRTAFFCLDKEATDDKIILNRIVSLKEDTGKK</sequence>
<organism evidence="1 2">
    <name type="scientific">Zalaria obscura</name>
    <dbReference type="NCBI Taxonomy" id="2024903"/>
    <lineage>
        <taxon>Eukaryota</taxon>
        <taxon>Fungi</taxon>
        <taxon>Dikarya</taxon>
        <taxon>Ascomycota</taxon>
        <taxon>Pezizomycotina</taxon>
        <taxon>Dothideomycetes</taxon>
        <taxon>Dothideomycetidae</taxon>
        <taxon>Dothideales</taxon>
        <taxon>Zalariaceae</taxon>
        <taxon>Zalaria</taxon>
    </lineage>
</organism>
<gene>
    <name evidence="1" type="primary">GLN4</name>
    <name evidence="1" type="ORF">M8818_001611</name>
</gene>
<proteinExistence type="predicted"/>
<dbReference type="EMBL" id="JAMKPW020000006">
    <property type="protein sequence ID" value="KAK8217358.1"/>
    <property type="molecule type" value="Genomic_DNA"/>
</dbReference>
<keyword evidence="2" id="KW-1185">Reference proteome</keyword>
<reference evidence="1" key="1">
    <citation type="submission" date="2024-02" db="EMBL/GenBank/DDBJ databases">
        <title>Metagenome Assembled Genome of Zalaria obscura JY119.</title>
        <authorList>
            <person name="Vighnesh L."/>
            <person name="Jagadeeshwari U."/>
            <person name="Venkata Ramana C."/>
            <person name="Sasikala C."/>
        </authorList>
    </citation>
    <scope>NUCLEOTIDE SEQUENCE</scope>
    <source>
        <strain evidence="1">JY119</strain>
    </source>
</reference>
<dbReference type="Proteomes" id="UP001320706">
    <property type="component" value="Unassembled WGS sequence"/>
</dbReference>
<evidence type="ECO:0000313" key="2">
    <source>
        <dbReference type="Proteomes" id="UP001320706"/>
    </source>
</evidence>
<comment type="caution">
    <text evidence="1">The sequence shown here is derived from an EMBL/GenBank/DDBJ whole genome shotgun (WGS) entry which is preliminary data.</text>
</comment>